<organism evidence="1 2">
    <name type="scientific">Sphingomonas aerophila</name>
    <dbReference type="NCBI Taxonomy" id="1344948"/>
    <lineage>
        <taxon>Bacteria</taxon>
        <taxon>Pseudomonadati</taxon>
        <taxon>Pseudomonadota</taxon>
        <taxon>Alphaproteobacteria</taxon>
        <taxon>Sphingomonadales</taxon>
        <taxon>Sphingomonadaceae</taxon>
        <taxon>Sphingomonas</taxon>
    </lineage>
</organism>
<dbReference type="SUPFAM" id="SSF55729">
    <property type="entry name" value="Acyl-CoA N-acyltransferases (Nat)"/>
    <property type="match status" value="1"/>
</dbReference>
<dbReference type="Proteomes" id="UP000546200">
    <property type="component" value="Unassembled WGS sequence"/>
</dbReference>
<gene>
    <name evidence="1" type="ORF">FHS94_002312</name>
</gene>
<reference evidence="1 2" key="1">
    <citation type="submission" date="2020-08" db="EMBL/GenBank/DDBJ databases">
        <title>Genomic Encyclopedia of Type Strains, Phase IV (KMG-IV): sequencing the most valuable type-strain genomes for metagenomic binning, comparative biology and taxonomic classification.</title>
        <authorList>
            <person name="Goeker M."/>
        </authorList>
    </citation>
    <scope>NUCLEOTIDE SEQUENCE [LARGE SCALE GENOMIC DNA]</scope>
    <source>
        <strain evidence="1 2">DSM 100044</strain>
    </source>
</reference>
<dbReference type="EMBL" id="JACIJK010000006">
    <property type="protein sequence ID" value="MBB5715466.1"/>
    <property type="molecule type" value="Genomic_DNA"/>
</dbReference>
<dbReference type="RefSeq" id="WP_343055254.1">
    <property type="nucleotide sequence ID" value="NZ_JACIJK010000006.1"/>
</dbReference>
<accession>A0A7W9BEM8</accession>
<name>A0A7W9BEM8_9SPHN</name>
<dbReference type="InterPro" id="IPR016181">
    <property type="entry name" value="Acyl_CoA_acyltransferase"/>
</dbReference>
<proteinExistence type="predicted"/>
<dbReference type="PANTHER" id="PTHR42791">
    <property type="entry name" value="GNAT FAMILY ACETYLTRANSFERASE"/>
    <property type="match status" value="1"/>
</dbReference>
<keyword evidence="2" id="KW-1185">Reference proteome</keyword>
<evidence type="ECO:0008006" key="3">
    <source>
        <dbReference type="Google" id="ProtNLM"/>
    </source>
</evidence>
<dbReference type="InterPro" id="IPR052523">
    <property type="entry name" value="Trichothecene_AcTrans"/>
</dbReference>
<protein>
    <recommendedName>
        <fullName evidence="3">GNAT family N-acetyltransferase</fullName>
    </recommendedName>
</protein>
<dbReference type="PANTHER" id="PTHR42791:SF1">
    <property type="entry name" value="N-ACETYLTRANSFERASE DOMAIN-CONTAINING PROTEIN"/>
    <property type="match status" value="1"/>
</dbReference>
<evidence type="ECO:0000313" key="2">
    <source>
        <dbReference type="Proteomes" id="UP000546200"/>
    </source>
</evidence>
<evidence type="ECO:0000313" key="1">
    <source>
        <dbReference type="EMBL" id="MBB5715466.1"/>
    </source>
</evidence>
<comment type="caution">
    <text evidence="1">The sequence shown here is derived from an EMBL/GenBank/DDBJ whole genome shotgun (WGS) entry which is preliminary data.</text>
</comment>
<dbReference type="AlphaFoldDB" id="A0A7W9BEM8"/>
<dbReference type="Gene3D" id="3.40.630.30">
    <property type="match status" value="1"/>
</dbReference>
<sequence length="198" mass="21314">MSEVRVAAGADRAPVTQMLSRAFADDPAMSFIFPDPADRARRLPRLFALLFDSDRATGMRLVTAGGEAATLWRGPGRVHTGRLEMLRNAVPMLAAFGRALPRALALSDAIGAHMPSGDFWYLHVAGCDPVAQGKRLGGAAVRAGLTRAAGRTPCYLETATEANLGFYAGLGFEVTREWLVPNGGPRFWSMLRSPDRNS</sequence>